<evidence type="ECO:0000313" key="2">
    <source>
        <dbReference type="EMBL" id="MFD2792821.1"/>
    </source>
</evidence>
<feature type="transmembrane region" description="Helical" evidence="1">
    <location>
        <begin position="20"/>
        <end position="43"/>
    </location>
</feature>
<keyword evidence="1" id="KW-0472">Membrane</keyword>
<keyword evidence="3" id="KW-1185">Reference proteome</keyword>
<evidence type="ECO:0000256" key="1">
    <source>
        <dbReference type="SAM" id="Phobius"/>
    </source>
</evidence>
<comment type="caution">
    <text evidence="2">The sequence shown here is derived from an EMBL/GenBank/DDBJ whole genome shotgun (WGS) entry which is preliminary data.</text>
</comment>
<proteinExistence type="predicted"/>
<gene>
    <name evidence="2" type="ORF">ACFS27_04585</name>
</gene>
<sequence length="50" mass="5208">MLHNAVLAAEAAAEHANEPIAPIVLGLIAFGALMAALLVTFAFRNVGNRH</sequence>
<dbReference type="RefSeq" id="WP_377180665.1">
    <property type="nucleotide sequence ID" value="NZ_JBHUOG010000001.1"/>
</dbReference>
<organism evidence="2 3">
    <name type="scientific">Promicromonospora vindobonensis</name>
    <dbReference type="NCBI Taxonomy" id="195748"/>
    <lineage>
        <taxon>Bacteria</taxon>
        <taxon>Bacillati</taxon>
        <taxon>Actinomycetota</taxon>
        <taxon>Actinomycetes</taxon>
        <taxon>Micrococcales</taxon>
        <taxon>Promicromonosporaceae</taxon>
        <taxon>Promicromonospora</taxon>
    </lineage>
</organism>
<dbReference type="EMBL" id="JBHUOG010000001">
    <property type="protein sequence ID" value="MFD2792821.1"/>
    <property type="molecule type" value="Genomic_DNA"/>
</dbReference>
<reference evidence="3" key="1">
    <citation type="journal article" date="2019" name="Int. J. Syst. Evol. Microbiol.">
        <title>The Global Catalogue of Microorganisms (GCM) 10K type strain sequencing project: providing services to taxonomists for standard genome sequencing and annotation.</title>
        <authorList>
            <consortium name="The Broad Institute Genomics Platform"/>
            <consortium name="The Broad Institute Genome Sequencing Center for Infectious Disease"/>
            <person name="Wu L."/>
            <person name="Ma J."/>
        </authorList>
    </citation>
    <scope>NUCLEOTIDE SEQUENCE [LARGE SCALE GENOMIC DNA]</scope>
    <source>
        <strain evidence="3">CCM 7044</strain>
    </source>
</reference>
<evidence type="ECO:0000313" key="3">
    <source>
        <dbReference type="Proteomes" id="UP001597479"/>
    </source>
</evidence>
<accession>A0ABW5VS62</accession>
<dbReference type="Proteomes" id="UP001597479">
    <property type="component" value="Unassembled WGS sequence"/>
</dbReference>
<protein>
    <submittedName>
        <fullName evidence="2">Uncharacterized protein</fullName>
    </submittedName>
</protein>
<name>A0ABW5VS62_9MICO</name>
<keyword evidence="1" id="KW-1133">Transmembrane helix</keyword>
<keyword evidence="1" id="KW-0812">Transmembrane</keyword>